<evidence type="ECO:0000256" key="20">
    <source>
        <dbReference type="PIRNR" id="PIRNR001093"/>
    </source>
</evidence>
<keyword evidence="25" id="KW-1185">Reference proteome</keyword>
<dbReference type="InterPro" id="IPR029018">
    <property type="entry name" value="Hex-like_dom2"/>
</dbReference>
<evidence type="ECO:0000256" key="15">
    <source>
        <dbReference type="ARBA" id="ARBA00043827"/>
    </source>
</evidence>
<comment type="similarity">
    <text evidence="3 20">Belongs to the glycosyl hydrolase 20 family.</text>
</comment>
<evidence type="ECO:0000256" key="4">
    <source>
        <dbReference type="ARBA" id="ARBA00022729"/>
    </source>
</evidence>
<dbReference type="GO" id="GO:0005975">
    <property type="term" value="P:carbohydrate metabolic process"/>
    <property type="evidence" value="ECO:0007669"/>
    <property type="project" value="InterPro"/>
</dbReference>
<dbReference type="InterPro" id="IPR025705">
    <property type="entry name" value="Beta_hexosaminidase_sua/sub"/>
</dbReference>
<comment type="function">
    <text evidence="16">Hydrolyzes the non-reducing end N-acetyl-D-hexosamine and/or sulfated N-acetyl-D-hexosamine of glycoconjugates, such as the oligosaccharide moieties from proteins and neutral glycolipids, or from certain mucopolysaccharides. The isozyme B does not hydrolyze each of these substrates, however hydrolyzes efficiently neutral oligosaccharide. Only the isozyme A is responsible for the degradation of GM2 gangliosides in the presence of GM2A. During fertilization is responsible, at least in part, for the zona block to polyspermy. Present in the cortical granules of non-activated oocytes, is exocytosed during the cortical reaction in response to oocyte activation and inactivates the sperm galactosyltransferase-binding site, accounting for the block in sperm binding to the zona pellucida.</text>
</comment>
<evidence type="ECO:0000256" key="11">
    <source>
        <dbReference type="ARBA" id="ARBA00023329"/>
    </source>
</evidence>
<evidence type="ECO:0000313" key="24">
    <source>
        <dbReference type="Ensembl" id="ENSTRUP00000077615.1"/>
    </source>
</evidence>
<keyword evidence="9" id="KW-0458">Lysosome</keyword>
<reference evidence="24" key="2">
    <citation type="submission" date="2025-08" db="UniProtKB">
        <authorList>
            <consortium name="Ensembl"/>
        </authorList>
    </citation>
    <scope>IDENTIFICATION</scope>
</reference>
<proteinExistence type="inferred from homology"/>
<dbReference type="GO" id="GO:0004563">
    <property type="term" value="F:beta-N-acetylhexosaminidase activity"/>
    <property type="evidence" value="ECO:0007669"/>
    <property type="project" value="UniProtKB-EC"/>
</dbReference>
<feature type="signal peptide" evidence="22">
    <location>
        <begin position="1"/>
        <end position="20"/>
    </location>
</feature>
<evidence type="ECO:0000256" key="10">
    <source>
        <dbReference type="ARBA" id="ARBA00023295"/>
    </source>
</evidence>
<dbReference type="Gene3D" id="3.30.379.10">
    <property type="entry name" value="Chitobiase/beta-hexosaminidase domain 2-like"/>
    <property type="match status" value="1"/>
</dbReference>
<evidence type="ECO:0000256" key="8">
    <source>
        <dbReference type="ARBA" id="ARBA00023180"/>
    </source>
</evidence>
<comment type="catalytic activity">
    <reaction evidence="19">
        <text>N-acetyl-beta-D-6-sulfogalactosaminyl-(1-&gt;4)-alpha-L-iduronyl-(1-&gt;3)-N-acetyl-D-6-sulfogalactosamine + H2O = alpha-L-iduronyl-(1-&gt;3)-N-acetyl-D-6-sulfogalactosamine + N-acetyl-D-6-sulfogalactosamine</text>
        <dbReference type="Rhea" id="RHEA:64384"/>
        <dbReference type="ChEBI" id="CHEBI:15377"/>
        <dbReference type="ChEBI" id="CHEBI:152567"/>
        <dbReference type="ChEBI" id="CHEBI:152568"/>
        <dbReference type="ChEBI" id="CHEBI:153064"/>
    </reaction>
    <physiologicalReaction direction="left-to-right" evidence="19">
        <dbReference type="Rhea" id="RHEA:64385"/>
    </physiologicalReaction>
</comment>
<evidence type="ECO:0000256" key="1">
    <source>
        <dbReference type="ARBA" id="ARBA00001231"/>
    </source>
</evidence>
<dbReference type="AlphaFoldDB" id="A0A674NWB5"/>
<dbReference type="InterPro" id="IPR017853">
    <property type="entry name" value="GH"/>
</dbReference>
<dbReference type="InterPro" id="IPR015883">
    <property type="entry name" value="Glyco_hydro_20_cat"/>
</dbReference>
<dbReference type="Gene3D" id="3.20.20.80">
    <property type="entry name" value="Glycosidases"/>
    <property type="match status" value="1"/>
</dbReference>
<evidence type="ECO:0000256" key="7">
    <source>
        <dbReference type="ARBA" id="ARBA00023157"/>
    </source>
</evidence>
<evidence type="ECO:0000259" key="23">
    <source>
        <dbReference type="Pfam" id="PF00728"/>
    </source>
</evidence>
<accession>A0A674NWB5</accession>
<dbReference type="GeneTree" id="ENSGT00390000008107"/>
<comment type="catalytic activity">
    <reaction evidence="12">
        <text>beta-D-GalNAc-(1-&gt;4)-alpha-L-IdoA-(1-&gt;3)-beta-D-GalNAc-4-sulfate-(1-&gt;4)-alpha-L-IdoA-(1-&gt;3)-D-GalNAc-4-sulfate + H2O = alpha-L-IdoA-(1-&gt;3)-beta-D-GalNAc-4-sulfate-(1-&gt;4)-alpha-L-IdoA-(1-&gt;3)-D-GalNAc-4-sulfate + N-acetyl-D-galactosamine</text>
        <dbReference type="Rhea" id="RHEA:64372"/>
        <dbReference type="ChEBI" id="CHEBI:15377"/>
        <dbReference type="ChEBI" id="CHEBI:28037"/>
        <dbReference type="ChEBI" id="CHEBI:152565"/>
        <dbReference type="ChEBI" id="CHEBI:152566"/>
    </reaction>
    <physiologicalReaction direction="left-to-right" evidence="12">
        <dbReference type="Rhea" id="RHEA:64373"/>
    </physiologicalReaction>
</comment>
<evidence type="ECO:0000256" key="9">
    <source>
        <dbReference type="ARBA" id="ARBA00023228"/>
    </source>
</evidence>
<dbReference type="InParanoid" id="A0A674NWB5"/>
<keyword evidence="6" id="KW-0443">Lipid metabolism</keyword>
<evidence type="ECO:0000256" key="13">
    <source>
        <dbReference type="ARBA" id="ARBA00037865"/>
    </source>
</evidence>
<dbReference type="Pfam" id="PF00728">
    <property type="entry name" value="Glyco_hydro_20"/>
    <property type="match status" value="1"/>
</dbReference>
<keyword evidence="10 20" id="KW-0326">Glycosidase</keyword>
<dbReference type="CDD" id="cd06562">
    <property type="entry name" value="GH20_HexA_HexB-like"/>
    <property type="match status" value="1"/>
</dbReference>
<comment type="catalytic activity">
    <reaction evidence="14">
        <text>a ganglioside GM2 (d18:1(4E)) + H2O = a ganglioside GM3 (d18:1(4E)) + N-acetyl-beta-D-galactosamine</text>
        <dbReference type="Rhea" id="RHEA:47940"/>
        <dbReference type="ChEBI" id="CHEBI:15377"/>
        <dbReference type="ChEBI" id="CHEBI:28497"/>
        <dbReference type="ChEBI" id="CHEBI:60065"/>
        <dbReference type="ChEBI" id="CHEBI:71502"/>
    </reaction>
    <physiologicalReaction direction="left-to-right" evidence="14">
        <dbReference type="Rhea" id="RHEA:47941"/>
    </physiologicalReaction>
</comment>
<evidence type="ECO:0000256" key="12">
    <source>
        <dbReference type="ARBA" id="ARBA00023505"/>
    </source>
</evidence>
<reference evidence="24 25" key="1">
    <citation type="journal article" date="2011" name="Genome Biol. Evol.">
        <title>Integration of the genetic map and genome assembly of fugu facilitates insights into distinct features of genome evolution in teleosts and mammals.</title>
        <authorList>
            <person name="Kai W."/>
            <person name="Kikuchi K."/>
            <person name="Tohari S."/>
            <person name="Chew A.K."/>
            <person name="Tay A."/>
            <person name="Fujiwara A."/>
            <person name="Hosoya S."/>
            <person name="Suetake H."/>
            <person name="Naruse K."/>
            <person name="Brenner S."/>
            <person name="Suzuki Y."/>
            <person name="Venkatesh B."/>
        </authorList>
    </citation>
    <scope>NUCLEOTIDE SEQUENCE [LARGE SCALE GENOMIC DNA]</scope>
</reference>
<comment type="subcellular location">
    <subcellularLocation>
        <location evidence="13">Cytoplasmic vesicle</location>
        <location evidence="13">Secretory vesicle</location>
        <location evidence="13">Cortical granule</location>
    </subcellularLocation>
    <subcellularLocation>
        <location evidence="2">Lysosome</location>
    </subcellularLocation>
</comment>
<comment type="catalytic activity">
    <reaction evidence="18">
        <text>N-acetyl-beta-D-galactosaminyl-(1-&gt;4)-beta-D-3-sulfogalactosyl-(1-&gt;4)-beta-D-glucosyl-(1&lt;-&gt;1')-ceramide + H2O = a beta-D-3-sulfogalactosyl-(1-&gt;4)-beta-D-glucosyl-(1&lt;-&gt;1')-ceramide + N-acetyl-beta-D-galactosamine</text>
        <dbReference type="Rhea" id="RHEA:48276"/>
        <dbReference type="ChEBI" id="CHEBI:15377"/>
        <dbReference type="ChEBI" id="CHEBI:28497"/>
        <dbReference type="ChEBI" id="CHEBI:90163"/>
        <dbReference type="ChEBI" id="CHEBI:90164"/>
    </reaction>
    <physiologicalReaction direction="left-to-right" evidence="18">
        <dbReference type="Rhea" id="RHEA:48277"/>
    </physiologicalReaction>
</comment>
<evidence type="ECO:0000256" key="5">
    <source>
        <dbReference type="ARBA" id="ARBA00022801"/>
    </source>
</evidence>
<dbReference type="GO" id="GO:0001525">
    <property type="term" value="P:angiogenesis"/>
    <property type="evidence" value="ECO:0007669"/>
    <property type="project" value="Ensembl"/>
</dbReference>
<feature type="active site" description="Proton donor" evidence="21">
    <location>
        <position position="362"/>
    </location>
</feature>
<keyword evidence="8" id="KW-0325">Glycoprotein</keyword>
<dbReference type="GO" id="GO:0005764">
    <property type="term" value="C:lysosome"/>
    <property type="evidence" value="ECO:0007669"/>
    <property type="project" value="UniProtKB-SubCell"/>
</dbReference>
<comment type="subunit">
    <text evidence="17">There are 3 forms of beta-hexosaminidase: hexosaminidase A is a heterodimer composed of one subunit alpha and one subunit beta (chain A and B); hexosaminidase B is a homodimer of two beta subunits (two chains A and B); hexosaminidase S is a homodimer of two alpha subunits. The composition of the dimer (isozyme A versus isozyme S) has a significant effect on the substrate specificity of the alpha subunit active site.</text>
</comment>
<dbReference type="GO" id="GO:0006689">
    <property type="term" value="P:ganglioside catabolic process"/>
    <property type="evidence" value="ECO:0007669"/>
    <property type="project" value="TreeGrafter"/>
</dbReference>
<evidence type="ECO:0000256" key="17">
    <source>
        <dbReference type="ARBA" id="ARBA00046959"/>
    </source>
</evidence>
<dbReference type="FunFam" id="3.20.20.80:FF:000063">
    <property type="entry name" value="Beta-hexosaminidase"/>
    <property type="match status" value="1"/>
</dbReference>
<dbReference type="PANTHER" id="PTHR22600:SF38">
    <property type="entry name" value="BETA-HEXOSAMINIDASE SUBUNIT BETA"/>
    <property type="match status" value="1"/>
</dbReference>
<keyword evidence="11" id="KW-0968">Cytoplasmic vesicle</keyword>
<dbReference type="SUPFAM" id="SSF55545">
    <property type="entry name" value="beta-N-acetylhexosaminidase-like domain"/>
    <property type="match status" value="1"/>
</dbReference>
<reference evidence="24" key="3">
    <citation type="submission" date="2025-09" db="UniProtKB">
        <authorList>
            <consortium name="Ensembl"/>
        </authorList>
    </citation>
    <scope>IDENTIFICATION</scope>
</reference>
<organism evidence="24 25">
    <name type="scientific">Takifugu rubripes</name>
    <name type="common">Japanese pufferfish</name>
    <name type="synonym">Fugu rubripes</name>
    <dbReference type="NCBI Taxonomy" id="31033"/>
    <lineage>
        <taxon>Eukaryota</taxon>
        <taxon>Metazoa</taxon>
        <taxon>Chordata</taxon>
        <taxon>Craniata</taxon>
        <taxon>Vertebrata</taxon>
        <taxon>Euteleostomi</taxon>
        <taxon>Actinopterygii</taxon>
        <taxon>Neopterygii</taxon>
        <taxon>Teleostei</taxon>
        <taxon>Neoteleostei</taxon>
        <taxon>Acanthomorphata</taxon>
        <taxon>Eupercaria</taxon>
        <taxon>Tetraodontiformes</taxon>
        <taxon>Tetradontoidea</taxon>
        <taxon>Tetraodontidae</taxon>
        <taxon>Takifugu</taxon>
    </lineage>
</organism>
<evidence type="ECO:0000256" key="16">
    <source>
        <dbReference type="ARBA" id="ARBA00045511"/>
    </source>
</evidence>
<dbReference type="PANTHER" id="PTHR22600">
    <property type="entry name" value="BETA-HEXOSAMINIDASE"/>
    <property type="match status" value="1"/>
</dbReference>
<dbReference type="EC" id="3.2.1.52" evidence="20"/>
<comment type="catalytic activity">
    <reaction evidence="15">
        <text>a ganglioside GM2 + H2O = a ganglioside GM3 + N-acetyl-beta-D-galactosamine</text>
        <dbReference type="Rhea" id="RHEA:47968"/>
        <dbReference type="ChEBI" id="CHEBI:15377"/>
        <dbReference type="ChEBI" id="CHEBI:28497"/>
        <dbReference type="ChEBI" id="CHEBI:79210"/>
        <dbReference type="ChEBI" id="CHEBI:79218"/>
    </reaction>
    <physiologicalReaction direction="left-to-right" evidence="15">
        <dbReference type="Rhea" id="RHEA:47969"/>
    </physiologicalReaction>
</comment>
<name>A0A674NWB5_TAKRU</name>
<evidence type="ECO:0000256" key="14">
    <source>
        <dbReference type="ARBA" id="ARBA00043767"/>
    </source>
</evidence>
<feature type="chain" id="PRO_5025470792" description="Beta-hexosaminidase" evidence="22">
    <location>
        <begin position="21"/>
        <end position="565"/>
    </location>
</feature>
<gene>
    <name evidence="24" type="primary">hexb</name>
</gene>
<dbReference type="Ensembl" id="ENSTRUT00000079148.1">
    <property type="protein sequence ID" value="ENSTRUP00000077615.1"/>
    <property type="gene ID" value="ENSTRUG00000018510.3"/>
</dbReference>
<feature type="domain" description="Glycoside hydrolase family 20 catalytic" evidence="23">
    <location>
        <begin position="191"/>
        <end position="523"/>
    </location>
</feature>
<dbReference type="SUPFAM" id="SSF51445">
    <property type="entry name" value="(Trans)glycosidases"/>
    <property type="match status" value="1"/>
</dbReference>
<keyword evidence="5 20" id="KW-0378">Hydrolase</keyword>
<dbReference type="GO" id="GO:0060473">
    <property type="term" value="C:cortical granule"/>
    <property type="evidence" value="ECO:0007669"/>
    <property type="project" value="UniProtKB-SubCell"/>
</dbReference>
<evidence type="ECO:0000256" key="21">
    <source>
        <dbReference type="PIRSR" id="PIRSR001093-1"/>
    </source>
</evidence>
<dbReference type="PIRSF" id="PIRSF001093">
    <property type="entry name" value="B-hxosamndse_ab_euk"/>
    <property type="match status" value="1"/>
</dbReference>
<evidence type="ECO:0000256" key="2">
    <source>
        <dbReference type="ARBA" id="ARBA00004371"/>
    </source>
</evidence>
<evidence type="ECO:0000313" key="25">
    <source>
        <dbReference type="Proteomes" id="UP000005226"/>
    </source>
</evidence>
<evidence type="ECO:0000256" key="18">
    <source>
        <dbReference type="ARBA" id="ARBA00047301"/>
    </source>
</evidence>
<dbReference type="GO" id="GO:0016020">
    <property type="term" value="C:membrane"/>
    <property type="evidence" value="ECO:0007669"/>
    <property type="project" value="TreeGrafter"/>
</dbReference>
<evidence type="ECO:0000256" key="3">
    <source>
        <dbReference type="ARBA" id="ARBA00006285"/>
    </source>
</evidence>
<sequence length="565" mass="64204">MNVSTNILALLFLALGSCQGLRRHHVDGIVEEEIEFVAQPSKFGSLWPLPQKVQISQVSFKLTGFSFNIVDAKQSSAGPSCALLQDAYRRCQPCLVFAFFVTRHGVTCVTNLPFFSLSFLISSKADFNCSVYAPSHYTIPLFSPLLTIKLYSPMLPEIFPLGLETFSQLIYEDDYGAKSINATSISDFPRFPHRGILLDTSRHFLLFDFGKDTLLLYLLIPVFPPWFTQETMAMNKINVFHWHIVDEPSFPYMSKTFPQLSQQGAFHPYTHVYTPADVKMVIEFARLRGIRVVAEFDTPGHTQSWGKGQKDLLTPCYSGSKLSGSFGPVNPILNTTYTFMTQFFKEVSTVFPDGYVHLGGDEVDFNCWKSNPNITKFMDQQGFGRDYSKLESFYIQRLLDIVATTNKGYMVWQEVFDNGVKLKPDTVVHVWIGGRYNDEMSKVTAAGYPTLLSAPWYLDYISYAQDWQNYYKVEPLSFNGTDAQKKLVIGGEACLWGEYVDSTNVTPRLWPRASAVAERLWSSKDVRDVNDAYNRLSGHRCRMVERGIPAEPLFTSYCPREYRGV</sequence>
<protein>
    <recommendedName>
        <fullName evidence="20">Beta-hexosaminidase</fullName>
        <ecNumber evidence="20">3.2.1.52</ecNumber>
    </recommendedName>
</protein>
<evidence type="ECO:0000256" key="22">
    <source>
        <dbReference type="SAM" id="SignalP"/>
    </source>
</evidence>
<evidence type="ECO:0000256" key="19">
    <source>
        <dbReference type="ARBA" id="ARBA00049464"/>
    </source>
</evidence>
<comment type="catalytic activity">
    <reaction evidence="1 20">
        <text>Hydrolysis of terminal non-reducing N-acetyl-D-hexosamine residues in N-acetyl-beta-D-hexosaminides.</text>
        <dbReference type="EC" id="3.2.1.52"/>
    </reaction>
</comment>
<dbReference type="Proteomes" id="UP000005226">
    <property type="component" value="Chromosome 6"/>
</dbReference>
<dbReference type="PRINTS" id="PR00738">
    <property type="entry name" value="GLHYDRLASE20"/>
</dbReference>
<keyword evidence="4 22" id="KW-0732">Signal</keyword>
<dbReference type="GO" id="GO:0030203">
    <property type="term" value="P:glycosaminoglycan metabolic process"/>
    <property type="evidence" value="ECO:0007669"/>
    <property type="project" value="TreeGrafter"/>
</dbReference>
<keyword evidence="7" id="KW-1015">Disulfide bond</keyword>
<evidence type="ECO:0000256" key="6">
    <source>
        <dbReference type="ARBA" id="ARBA00023098"/>
    </source>
</evidence>